<feature type="region of interest" description="Disordered" evidence="1">
    <location>
        <begin position="13"/>
        <end position="33"/>
    </location>
</feature>
<dbReference type="InterPro" id="IPR044553">
    <property type="entry name" value="Bbox1_ANCHR"/>
</dbReference>
<feature type="compositionally biased region" description="Low complexity" evidence="1">
    <location>
        <begin position="91"/>
        <end position="116"/>
    </location>
</feature>
<feature type="compositionally biased region" description="Basic and acidic residues" evidence="1">
    <location>
        <begin position="70"/>
        <end position="84"/>
    </location>
</feature>
<evidence type="ECO:0000313" key="3">
    <source>
        <dbReference type="Proteomes" id="UP000044841"/>
    </source>
</evidence>
<feature type="region of interest" description="Disordered" evidence="1">
    <location>
        <begin position="70"/>
        <end position="407"/>
    </location>
</feature>
<evidence type="ECO:0000313" key="2">
    <source>
        <dbReference type="EMBL" id="CUA75953.1"/>
    </source>
</evidence>
<feature type="compositionally biased region" description="Pro residues" evidence="1">
    <location>
        <begin position="346"/>
        <end position="355"/>
    </location>
</feature>
<dbReference type="Pfam" id="PF22586">
    <property type="entry name" value="ANCHR-like_BBOX"/>
    <property type="match status" value="1"/>
</dbReference>
<dbReference type="SUPFAM" id="SSF57845">
    <property type="entry name" value="B-box zinc-binding domain"/>
    <property type="match status" value="1"/>
</dbReference>
<gene>
    <name evidence="2" type="ORF">RSOLAG22IIIB_01956</name>
</gene>
<feature type="compositionally biased region" description="Low complexity" evidence="1">
    <location>
        <begin position="257"/>
        <end position="269"/>
    </location>
</feature>
<dbReference type="Proteomes" id="UP000044841">
    <property type="component" value="Unassembled WGS sequence"/>
</dbReference>
<feature type="compositionally biased region" description="Basic and acidic residues" evidence="1">
    <location>
        <begin position="487"/>
        <end position="496"/>
    </location>
</feature>
<protein>
    <submittedName>
        <fullName evidence="2">Abscission/NoCut checkpoint regulator</fullName>
    </submittedName>
</protein>
<dbReference type="PANTHER" id="PTHR46603">
    <property type="entry name" value="ABSCISSION/NOCUT CHECKPOINT REGULATOR"/>
    <property type="match status" value="1"/>
</dbReference>
<keyword evidence="3" id="KW-1185">Reference proteome</keyword>
<proteinExistence type="predicted"/>
<feature type="region of interest" description="Disordered" evidence="1">
    <location>
        <begin position="487"/>
        <end position="511"/>
    </location>
</feature>
<feature type="compositionally biased region" description="Polar residues" evidence="1">
    <location>
        <begin position="241"/>
        <end position="253"/>
    </location>
</feature>
<accession>A0A0K6GBI7</accession>
<feature type="compositionally biased region" description="Polar residues" evidence="1">
    <location>
        <begin position="369"/>
        <end position="378"/>
    </location>
</feature>
<reference evidence="2 3" key="1">
    <citation type="submission" date="2015-07" db="EMBL/GenBank/DDBJ databases">
        <authorList>
            <person name="Noorani M."/>
        </authorList>
    </citation>
    <scope>NUCLEOTIDE SEQUENCE [LARGE SCALE GENOMIC DNA]</scope>
    <source>
        <strain evidence="2">BBA 69670</strain>
    </source>
</reference>
<evidence type="ECO:0000256" key="1">
    <source>
        <dbReference type="SAM" id="MobiDB-lite"/>
    </source>
</evidence>
<feature type="compositionally biased region" description="Basic and acidic residues" evidence="1">
    <location>
        <begin position="200"/>
        <end position="212"/>
    </location>
</feature>
<dbReference type="PANTHER" id="PTHR46603:SF1">
    <property type="entry name" value="ABSCISSION_NOCUT CHECKPOINT REGULATOR"/>
    <property type="match status" value="1"/>
</dbReference>
<feature type="compositionally biased region" description="Polar residues" evidence="1">
    <location>
        <begin position="322"/>
        <end position="336"/>
    </location>
</feature>
<feature type="compositionally biased region" description="Acidic residues" evidence="1">
    <location>
        <begin position="179"/>
        <end position="197"/>
    </location>
</feature>
<sequence length="511" mass="55091">MPAFEELEARLAALRPAPTAEPVQSKDTTSNVLGLDDEMISKLRVLGIDPKNIGDMESGHDSEIERYLASDDWRSEATQSDRESSALTDNDLSGLESPLSLDLSSPTTPLRTPLGRLPDRNATLRPGDRNLFAFAQSMTSDMFDSDQGETMAPPHPPSGRKRRAKKERDLSSSTASLSADDELDDSDDDDDDDEESAVEALRRVRDELRLEADSDTSDSLGPIELGPPGHTPPPSRMGRRGSNTPPRTLQTPRPNMARSPPASFSAASPIDLDKEGGMLYTPPTTSVQSLPSIGEAEPTTPGPIGSRRPLPTVDTFDASGPKDNNSLEDNLASALSSDMFAAPEKPILPPPSPHTPPDDDAQIARYASLLQNLASPSRQPADPFDDPSLNAPNKLPTLESDSEDSRRANSVFARLEGLHPQSGIPNVPVVTAKVPGVPKLDIEGWRAKRDDDPDSWCCICNADATLQCAGESCDGDLYCINCFAEGHPKDDPEMSKHKPNPWTPKDAKTPT</sequence>
<dbReference type="AlphaFoldDB" id="A0A0K6GBI7"/>
<organism evidence="2 3">
    <name type="scientific">Rhizoctonia solani</name>
    <dbReference type="NCBI Taxonomy" id="456999"/>
    <lineage>
        <taxon>Eukaryota</taxon>
        <taxon>Fungi</taxon>
        <taxon>Dikarya</taxon>
        <taxon>Basidiomycota</taxon>
        <taxon>Agaricomycotina</taxon>
        <taxon>Agaricomycetes</taxon>
        <taxon>Cantharellales</taxon>
        <taxon>Ceratobasidiaceae</taxon>
        <taxon>Rhizoctonia</taxon>
    </lineage>
</organism>
<feature type="compositionally biased region" description="Low complexity" evidence="1">
    <location>
        <begin position="13"/>
        <end position="22"/>
    </location>
</feature>
<name>A0A0K6GBI7_9AGAM</name>
<dbReference type="CDD" id="cd19817">
    <property type="entry name" value="Bbox1_ANCHR-like"/>
    <property type="match status" value="1"/>
</dbReference>
<feature type="compositionally biased region" description="Polar residues" evidence="1">
    <location>
        <begin position="282"/>
        <end position="291"/>
    </location>
</feature>
<dbReference type="EMBL" id="CYGV01001622">
    <property type="protein sequence ID" value="CUA75953.1"/>
    <property type="molecule type" value="Genomic_DNA"/>
</dbReference>